<keyword evidence="4" id="KW-1185">Reference proteome</keyword>
<dbReference type="AlphaFoldDB" id="A0A5N0TD34"/>
<evidence type="ECO:0000313" key="4">
    <source>
        <dbReference type="Proteomes" id="UP000326838"/>
    </source>
</evidence>
<keyword evidence="2" id="KW-0812">Transmembrane</keyword>
<evidence type="ECO:0000256" key="1">
    <source>
        <dbReference type="SAM" id="MobiDB-lite"/>
    </source>
</evidence>
<comment type="caution">
    <text evidence="3">The sequence shown here is derived from an EMBL/GenBank/DDBJ whole genome shotgun (WGS) entry which is preliminary data.</text>
</comment>
<name>A0A5N0TD34_9MICO</name>
<reference evidence="4" key="1">
    <citation type="submission" date="2019-09" db="EMBL/GenBank/DDBJ databases">
        <title>Mumia zhuanghuii sp. nov. isolated from the intestinal contents of plateau pika (Ochotona curzoniae) in the Qinghai-Tibet plateau of China.</title>
        <authorList>
            <person name="Tian Z."/>
        </authorList>
    </citation>
    <scope>NUCLEOTIDE SEQUENCE [LARGE SCALE GENOMIC DNA]</scope>
    <source>
        <strain evidence="4">L-033</strain>
    </source>
</reference>
<sequence>MRSAGGDVADLDRLVLAAKTAVAAAIAWYLAPWVPFADADYSYYAPLGVLVSTYSTLADSARSGAQTLLGLAMGIALGFGGITVVALGGPGVVAVGLVVGVGVALGGIRALGAGREWIAMAGLFVLLLGGRDADGFSSSYLVTMAFGVVVGVTVNLLVFPPLYVQRASVRLSALRDEVAARMREMADAVAGGSIDSDELQQAMEELSATVGQVAVEVREGDRSRRGNPRGRRHREDQDRNTQRMRALERTAFFARDLADVLIEQTDRADPAVSGTVRDLLARAIQAAAELVATPAGADGGAERLDAAHTALSEYLHALDERPDAAPSGVAEELTAARCIRRIIDASRPFV</sequence>
<gene>
    <name evidence="3" type="ORF">F6B40_12175</name>
</gene>
<dbReference type="Proteomes" id="UP000326838">
    <property type="component" value="Unassembled WGS sequence"/>
</dbReference>
<feature type="transmembrane region" description="Helical" evidence="2">
    <location>
        <begin position="12"/>
        <end position="31"/>
    </location>
</feature>
<feature type="region of interest" description="Disordered" evidence="1">
    <location>
        <begin position="217"/>
        <end position="242"/>
    </location>
</feature>
<accession>A0A5N0TD34</accession>
<organism evidence="3 4">
    <name type="scientific">Microbacterium caowuchunii</name>
    <dbReference type="NCBI Taxonomy" id="2614638"/>
    <lineage>
        <taxon>Bacteria</taxon>
        <taxon>Bacillati</taxon>
        <taxon>Actinomycetota</taxon>
        <taxon>Actinomycetes</taxon>
        <taxon>Micrococcales</taxon>
        <taxon>Microbacteriaceae</taxon>
        <taxon>Microbacterium</taxon>
    </lineage>
</organism>
<feature type="transmembrane region" description="Helical" evidence="2">
    <location>
        <begin position="68"/>
        <end position="87"/>
    </location>
</feature>
<evidence type="ECO:0000256" key="2">
    <source>
        <dbReference type="SAM" id="Phobius"/>
    </source>
</evidence>
<keyword evidence="2" id="KW-0472">Membrane</keyword>
<dbReference type="EMBL" id="VYUY01000016">
    <property type="protein sequence ID" value="KAA9131756.1"/>
    <property type="molecule type" value="Genomic_DNA"/>
</dbReference>
<feature type="compositionally biased region" description="Basic and acidic residues" evidence="1">
    <location>
        <begin position="233"/>
        <end position="242"/>
    </location>
</feature>
<keyword evidence="2" id="KW-1133">Transmembrane helix</keyword>
<evidence type="ECO:0000313" key="3">
    <source>
        <dbReference type="EMBL" id="KAA9131756.1"/>
    </source>
</evidence>
<feature type="transmembrane region" description="Helical" evidence="2">
    <location>
        <begin position="93"/>
        <end position="112"/>
    </location>
</feature>
<feature type="transmembrane region" description="Helical" evidence="2">
    <location>
        <begin position="139"/>
        <end position="164"/>
    </location>
</feature>
<protein>
    <submittedName>
        <fullName evidence="3">FUSC family protein</fullName>
    </submittedName>
</protein>
<proteinExistence type="predicted"/>